<keyword evidence="3" id="KW-0813">Transport</keyword>
<comment type="subcellular location">
    <subcellularLocation>
        <location evidence="1">Cell membrane</location>
        <topology evidence="1">Multi-pass membrane protein</topology>
    </subcellularLocation>
</comment>
<dbReference type="PANTHER" id="PTHR23514:SF3">
    <property type="entry name" value="BYPASS OF STOP CODON PROTEIN 6"/>
    <property type="match status" value="1"/>
</dbReference>
<dbReference type="SUPFAM" id="SSF103473">
    <property type="entry name" value="MFS general substrate transporter"/>
    <property type="match status" value="1"/>
</dbReference>
<evidence type="ECO:0000256" key="3">
    <source>
        <dbReference type="ARBA" id="ARBA00022448"/>
    </source>
</evidence>
<comment type="similarity">
    <text evidence="2">Belongs to the major facilitator superfamily.</text>
</comment>
<evidence type="ECO:0000256" key="2">
    <source>
        <dbReference type="ARBA" id="ARBA00008335"/>
    </source>
</evidence>
<feature type="transmembrane region" description="Helical" evidence="7">
    <location>
        <begin position="74"/>
        <end position="91"/>
    </location>
</feature>
<dbReference type="InterPro" id="IPR036259">
    <property type="entry name" value="MFS_trans_sf"/>
</dbReference>
<gene>
    <name evidence="8" type="ORF">IAB05_03330</name>
</gene>
<feature type="non-terminal residue" evidence="8">
    <location>
        <position position="1"/>
    </location>
</feature>
<evidence type="ECO:0000256" key="1">
    <source>
        <dbReference type="ARBA" id="ARBA00004651"/>
    </source>
</evidence>
<keyword evidence="6 7" id="KW-0472">Membrane</keyword>
<name>A0A9D1MI06_9FIRM</name>
<dbReference type="PANTHER" id="PTHR23514">
    <property type="entry name" value="BYPASS OF STOP CODON PROTEIN 6"/>
    <property type="match status" value="1"/>
</dbReference>
<feature type="transmembrane region" description="Helical" evidence="7">
    <location>
        <begin position="186"/>
        <end position="205"/>
    </location>
</feature>
<proteinExistence type="inferred from homology"/>
<evidence type="ECO:0000256" key="4">
    <source>
        <dbReference type="ARBA" id="ARBA00022692"/>
    </source>
</evidence>
<keyword evidence="5 7" id="KW-1133">Transmembrane helix</keyword>
<organism evidence="8 9">
    <name type="scientific">Candidatus Stercoripulliclostridium merdigallinarum</name>
    <dbReference type="NCBI Taxonomy" id="2840951"/>
    <lineage>
        <taxon>Bacteria</taxon>
        <taxon>Bacillati</taxon>
        <taxon>Bacillota</taxon>
        <taxon>Clostridia</taxon>
        <taxon>Eubacteriales</taxon>
        <taxon>Candidatus Stercoripulliclostridium</taxon>
    </lineage>
</organism>
<dbReference type="InterPro" id="IPR011701">
    <property type="entry name" value="MFS"/>
</dbReference>
<evidence type="ECO:0000313" key="9">
    <source>
        <dbReference type="Proteomes" id="UP000824094"/>
    </source>
</evidence>
<dbReference type="AlphaFoldDB" id="A0A9D1MI06"/>
<dbReference type="Gene3D" id="1.20.1250.20">
    <property type="entry name" value="MFS general substrate transporter like domains"/>
    <property type="match status" value="1"/>
</dbReference>
<dbReference type="GO" id="GO:0005886">
    <property type="term" value="C:plasma membrane"/>
    <property type="evidence" value="ECO:0007669"/>
    <property type="project" value="UniProtKB-SubCell"/>
</dbReference>
<accession>A0A9D1MI06</accession>
<dbReference type="InterPro" id="IPR051788">
    <property type="entry name" value="MFS_Transporter"/>
</dbReference>
<feature type="transmembrane region" description="Helical" evidence="7">
    <location>
        <begin position="162"/>
        <end position="180"/>
    </location>
</feature>
<reference evidence="8" key="2">
    <citation type="journal article" date="2021" name="PeerJ">
        <title>Extensive microbial diversity within the chicken gut microbiome revealed by metagenomics and culture.</title>
        <authorList>
            <person name="Gilroy R."/>
            <person name="Ravi A."/>
            <person name="Getino M."/>
            <person name="Pursley I."/>
            <person name="Horton D.L."/>
            <person name="Alikhan N.F."/>
            <person name="Baker D."/>
            <person name="Gharbi K."/>
            <person name="Hall N."/>
            <person name="Watson M."/>
            <person name="Adriaenssens E.M."/>
            <person name="Foster-Nyarko E."/>
            <person name="Jarju S."/>
            <person name="Secka A."/>
            <person name="Antonio M."/>
            <person name="Oren A."/>
            <person name="Chaudhuri R.R."/>
            <person name="La Ragione R."/>
            <person name="Hildebrand F."/>
            <person name="Pallen M.J."/>
        </authorList>
    </citation>
    <scope>NUCLEOTIDE SEQUENCE</scope>
    <source>
        <strain evidence="8">18911</strain>
    </source>
</reference>
<dbReference type="GO" id="GO:0022857">
    <property type="term" value="F:transmembrane transporter activity"/>
    <property type="evidence" value="ECO:0007669"/>
    <property type="project" value="InterPro"/>
</dbReference>
<comment type="caution">
    <text evidence="8">The sequence shown here is derived from an EMBL/GenBank/DDBJ whole genome shotgun (WGS) entry which is preliminary data.</text>
</comment>
<evidence type="ECO:0000256" key="5">
    <source>
        <dbReference type="ARBA" id="ARBA00022989"/>
    </source>
</evidence>
<evidence type="ECO:0000256" key="7">
    <source>
        <dbReference type="SAM" id="Phobius"/>
    </source>
</evidence>
<dbReference type="EMBL" id="DVNF01000098">
    <property type="protein sequence ID" value="HIU60408.1"/>
    <property type="molecule type" value="Genomic_DNA"/>
</dbReference>
<sequence>SRPLWKKFSPKEREVKATVKRKIGEILKTKGVLLSIFSLGLYCAAEFTVGTWGASFLVNARGISEENAALGSTAFYGGLMLGRLIAGILAIKLRDKTLIRIGLAAALPGVVLLAIPMAPWGAYVALAIIGVGMGPVFPSVLHTVPARFGTDAAAEITGYHMGGAYVVGFAVQLSFGFIAGKVGYGFMSYLILAIVLVTILVTEIVSKTTKKVSENGGKET</sequence>
<dbReference type="Proteomes" id="UP000824094">
    <property type="component" value="Unassembled WGS sequence"/>
</dbReference>
<evidence type="ECO:0000313" key="8">
    <source>
        <dbReference type="EMBL" id="HIU60408.1"/>
    </source>
</evidence>
<protein>
    <submittedName>
        <fullName evidence="8">MFS transporter</fullName>
    </submittedName>
</protein>
<feature type="transmembrane region" description="Helical" evidence="7">
    <location>
        <begin position="31"/>
        <end position="54"/>
    </location>
</feature>
<feature type="transmembrane region" description="Helical" evidence="7">
    <location>
        <begin position="121"/>
        <end position="141"/>
    </location>
</feature>
<dbReference type="Pfam" id="PF07690">
    <property type="entry name" value="MFS_1"/>
    <property type="match status" value="1"/>
</dbReference>
<reference evidence="8" key="1">
    <citation type="submission" date="2020-10" db="EMBL/GenBank/DDBJ databases">
        <authorList>
            <person name="Gilroy R."/>
        </authorList>
    </citation>
    <scope>NUCLEOTIDE SEQUENCE</scope>
    <source>
        <strain evidence="8">18911</strain>
    </source>
</reference>
<feature type="transmembrane region" description="Helical" evidence="7">
    <location>
        <begin position="98"/>
        <end position="115"/>
    </location>
</feature>
<keyword evidence="4 7" id="KW-0812">Transmembrane</keyword>
<evidence type="ECO:0000256" key="6">
    <source>
        <dbReference type="ARBA" id="ARBA00023136"/>
    </source>
</evidence>